<feature type="domain" description="Pectinesterase inhibitor" evidence="8">
    <location>
        <begin position="70"/>
        <end position="227"/>
    </location>
</feature>
<accession>A0A5B7BTU6</accession>
<evidence type="ECO:0000259" key="8">
    <source>
        <dbReference type="SMART" id="SM00856"/>
    </source>
</evidence>
<dbReference type="GO" id="GO:0004857">
    <property type="term" value="F:enzyme inhibitor activity"/>
    <property type="evidence" value="ECO:0007669"/>
    <property type="project" value="InterPro"/>
</dbReference>
<dbReference type="GO" id="GO:0030599">
    <property type="term" value="F:pectinesterase activity"/>
    <property type="evidence" value="ECO:0007669"/>
    <property type="project" value="UniProtKB-EC"/>
</dbReference>
<comment type="similarity">
    <text evidence="1">In the N-terminal section; belongs to the PMEI family.</text>
</comment>
<dbReference type="Pfam" id="PF04043">
    <property type="entry name" value="PMEI"/>
    <property type="match status" value="1"/>
</dbReference>
<keyword evidence="7" id="KW-1133">Transmembrane helix</keyword>
<dbReference type="InterPro" id="IPR006501">
    <property type="entry name" value="Pectinesterase_inhib_dom"/>
</dbReference>
<sequence>MDSINVFKGYGKVNPFEDQSSHQNNTARKPLITVVISLIILLTVIIGAMIGALIHDSSTESAEASSLSANSAESIRAVCSVTQYPDSCFTSISSVNTNTPPKTDPERIFNLSLQVAIDELSNLSSLPKTLISKSNDPRSESALRDCVSLFDEALSQLNRSASSMDVCRGEKVLTEAKISDMKTWISASMTDQETCLDGLEEMGSTVLDEVRTKVQKSREYMSNSLAILSSIQTVLEKFDLTMH</sequence>
<dbReference type="PANTHER" id="PTHR31080">
    <property type="entry name" value="PECTINESTERASE INHIBITOR-LIKE"/>
    <property type="match status" value="1"/>
</dbReference>
<keyword evidence="6" id="KW-0325">Glycoprotein</keyword>
<evidence type="ECO:0000256" key="6">
    <source>
        <dbReference type="ARBA" id="ARBA00023180"/>
    </source>
</evidence>
<dbReference type="EMBL" id="GHES01041700">
    <property type="protein sequence ID" value="MPA72259.1"/>
    <property type="molecule type" value="Transcribed_RNA"/>
</dbReference>
<reference evidence="9" key="1">
    <citation type="submission" date="2019-08" db="EMBL/GenBank/DDBJ databases">
        <title>Reference gene set and small RNA set construction with multiple tissues from Davidia involucrata Baill.</title>
        <authorList>
            <person name="Yang H."/>
            <person name="Zhou C."/>
            <person name="Li G."/>
            <person name="Wang J."/>
            <person name="Gao P."/>
            <person name="Wang M."/>
            <person name="Wang R."/>
            <person name="Zhao Y."/>
        </authorList>
    </citation>
    <scope>NUCLEOTIDE SEQUENCE</scope>
    <source>
        <tissue evidence="9">Mixed with DoveR01_LX</tissue>
    </source>
</reference>
<evidence type="ECO:0000256" key="2">
    <source>
        <dbReference type="ARBA" id="ARBA00007786"/>
    </source>
</evidence>
<evidence type="ECO:0000313" key="9">
    <source>
        <dbReference type="EMBL" id="MPA72259.1"/>
    </source>
</evidence>
<dbReference type="InterPro" id="IPR035513">
    <property type="entry name" value="Invertase/methylesterase_inhib"/>
</dbReference>
<organism evidence="9">
    <name type="scientific">Davidia involucrata</name>
    <name type="common">Dove tree</name>
    <dbReference type="NCBI Taxonomy" id="16924"/>
    <lineage>
        <taxon>Eukaryota</taxon>
        <taxon>Viridiplantae</taxon>
        <taxon>Streptophyta</taxon>
        <taxon>Embryophyta</taxon>
        <taxon>Tracheophyta</taxon>
        <taxon>Spermatophyta</taxon>
        <taxon>Magnoliopsida</taxon>
        <taxon>eudicotyledons</taxon>
        <taxon>Gunneridae</taxon>
        <taxon>Pentapetalae</taxon>
        <taxon>asterids</taxon>
        <taxon>Cornales</taxon>
        <taxon>Nyssaceae</taxon>
        <taxon>Davidia</taxon>
    </lineage>
</organism>
<dbReference type="FunFam" id="1.20.140.40:FF:000010">
    <property type="entry name" value="Pectinesterase"/>
    <property type="match status" value="1"/>
</dbReference>
<dbReference type="SMART" id="SM00856">
    <property type="entry name" value="PMEI"/>
    <property type="match status" value="1"/>
</dbReference>
<evidence type="ECO:0000256" key="5">
    <source>
        <dbReference type="ARBA" id="ARBA00023157"/>
    </source>
</evidence>
<proteinExistence type="inferred from homology"/>
<dbReference type="InterPro" id="IPR051955">
    <property type="entry name" value="PME_Inhibitor"/>
</dbReference>
<dbReference type="PANTHER" id="PTHR31080:SF303">
    <property type="entry name" value="PECTINESTERASE 1-LIKE"/>
    <property type="match status" value="1"/>
</dbReference>
<keyword evidence="5" id="KW-1015">Disulfide bond</keyword>
<gene>
    <name evidence="9" type="ORF">Din_041700</name>
</gene>
<dbReference type="AlphaFoldDB" id="A0A5B7BTU6"/>
<dbReference type="EC" id="3.1.1.11" evidence="3"/>
<keyword evidence="7" id="KW-0472">Membrane</keyword>
<keyword evidence="4" id="KW-0732">Signal</keyword>
<evidence type="ECO:0000256" key="3">
    <source>
        <dbReference type="ARBA" id="ARBA00013229"/>
    </source>
</evidence>
<comment type="similarity">
    <text evidence="2">In the C-terminal section; belongs to the pectinesterase family.</text>
</comment>
<evidence type="ECO:0000256" key="1">
    <source>
        <dbReference type="ARBA" id="ARBA00006027"/>
    </source>
</evidence>
<dbReference type="SUPFAM" id="SSF101148">
    <property type="entry name" value="Plant invertase/pectin methylesterase inhibitor"/>
    <property type="match status" value="1"/>
</dbReference>
<protein>
    <recommendedName>
        <fullName evidence="3">pectinesterase</fullName>
        <ecNumber evidence="3">3.1.1.11</ecNumber>
    </recommendedName>
</protein>
<dbReference type="NCBIfam" id="TIGR01614">
    <property type="entry name" value="PME_inhib"/>
    <property type="match status" value="1"/>
</dbReference>
<evidence type="ECO:0000256" key="7">
    <source>
        <dbReference type="SAM" id="Phobius"/>
    </source>
</evidence>
<keyword evidence="7" id="KW-0812">Transmembrane</keyword>
<dbReference type="CDD" id="cd15798">
    <property type="entry name" value="PMEI-like_3"/>
    <property type="match status" value="1"/>
</dbReference>
<evidence type="ECO:0000256" key="4">
    <source>
        <dbReference type="ARBA" id="ARBA00022729"/>
    </source>
</evidence>
<feature type="transmembrane region" description="Helical" evidence="7">
    <location>
        <begin position="31"/>
        <end position="54"/>
    </location>
</feature>
<dbReference type="Gene3D" id="1.20.140.40">
    <property type="entry name" value="Invertase/pectin methylesterase inhibitor family protein"/>
    <property type="match status" value="1"/>
</dbReference>
<name>A0A5B7BTU6_DAVIN</name>